<dbReference type="PANTHER" id="PTHR32089:SF112">
    <property type="entry name" value="LYSOZYME-LIKE PROTEIN-RELATED"/>
    <property type="match status" value="1"/>
</dbReference>
<dbReference type="Gene3D" id="1.10.287.950">
    <property type="entry name" value="Methyl-accepting chemotaxis protein"/>
    <property type="match status" value="1"/>
</dbReference>
<dbReference type="AlphaFoldDB" id="A0A2N3KZQ5"/>
<evidence type="ECO:0000256" key="7">
    <source>
        <dbReference type="SAM" id="Phobius"/>
    </source>
</evidence>
<dbReference type="InterPro" id="IPR000727">
    <property type="entry name" value="T_SNARE_dom"/>
</dbReference>
<dbReference type="PROSITE" id="PS50885">
    <property type="entry name" value="HAMP"/>
    <property type="match status" value="1"/>
</dbReference>
<accession>A0A2N3KZQ5</accession>
<dbReference type="GO" id="GO:0035438">
    <property type="term" value="F:cyclic-di-GMP binding"/>
    <property type="evidence" value="ECO:0007669"/>
    <property type="project" value="InterPro"/>
</dbReference>
<dbReference type="SUPFAM" id="SSF58104">
    <property type="entry name" value="Methyl-accepting chemotaxis protein (MCP) signaling domain"/>
    <property type="match status" value="1"/>
</dbReference>
<dbReference type="Gene3D" id="2.40.10.220">
    <property type="entry name" value="predicted glycosyltransferase like domains"/>
    <property type="match status" value="1"/>
</dbReference>
<dbReference type="Pfam" id="PF00015">
    <property type="entry name" value="MCPsignal"/>
    <property type="match status" value="1"/>
</dbReference>
<dbReference type="RefSeq" id="WP_101263947.1">
    <property type="nucleotide sequence ID" value="NZ_NWTK01000001.1"/>
</dbReference>
<gene>
    <name evidence="11" type="ORF">COO20_01705</name>
</gene>
<dbReference type="GO" id="GO:0005886">
    <property type="term" value="C:plasma membrane"/>
    <property type="evidence" value="ECO:0007669"/>
    <property type="project" value="UniProtKB-SubCell"/>
</dbReference>
<dbReference type="InterPro" id="IPR009875">
    <property type="entry name" value="PilZ_domain"/>
</dbReference>
<protein>
    <submittedName>
        <fullName evidence="11">Chemotaxis protein</fullName>
    </submittedName>
</protein>
<keyword evidence="7" id="KW-0812">Transmembrane</keyword>
<dbReference type="OrthoDB" id="8482111at2"/>
<dbReference type="Pfam" id="PF07238">
    <property type="entry name" value="PilZ"/>
    <property type="match status" value="1"/>
</dbReference>
<keyword evidence="2" id="KW-0997">Cell inner membrane</keyword>
<dbReference type="PROSITE" id="PS50111">
    <property type="entry name" value="CHEMOTAXIS_TRANSDUC_2"/>
    <property type="match status" value="1"/>
</dbReference>
<evidence type="ECO:0000256" key="5">
    <source>
        <dbReference type="PROSITE-ProRule" id="PRU00284"/>
    </source>
</evidence>
<evidence type="ECO:0000256" key="6">
    <source>
        <dbReference type="SAM" id="Coils"/>
    </source>
</evidence>
<comment type="caution">
    <text evidence="11">The sequence shown here is derived from an EMBL/GenBank/DDBJ whole genome shotgun (WGS) entry which is preliminary data.</text>
</comment>
<dbReference type="Gene3D" id="6.10.340.10">
    <property type="match status" value="1"/>
</dbReference>
<evidence type="ECO:0000256" key="2">
    <source>
        <dbReference type="ARBA" id="ARBA00022519"/>
    </source>
</evidence>
<dbReference type="SMART" id="SM00283">
    <property type="entry name" value="MA"/>
    <property type="match status" value="1"/>
</dbReference>
<dbReference type="SUPFAM" id="SSF141371">
    <property type="entry name" value="PilZ domain-like"/>
    <property type="match status" value="1"/>
</dbReference>
<dbReference type="PANTHER" id="PTHR32089">
    <property type="entry name" value="METHYL-ACCEPTING CHEMOTAXIS PROTEIN MCPB"/>
    <property type="match status" value="1"/>
</dbReference>
<evidence type="ECO:0000256" key="1">
    <source>
        <dbReference type="ARBA" id="ARBA00004429"/>
    </source>
</evidence>
<reference evidence="11 12" key="1">
    <citation type="submission" date="2017-09" db="EMBL/GenBank/DDBJ databases">
        <title>Biodiversity and function of Thalassospira species in the particle-attached aromatic-hydrocarbon-degrading consortia from the surface seawater of the South China Sea.</title>
        <authorList>
            <person name="Dong C."/>
            <person name="Liu R."/>
            <person name="Shao Z."/>
        </authorList>
    </citation>
    <scope>NUCLEOTIDE SEQUENCE [LARGE SCALE GENOMIC DNA]</scope>
    <source>
        <strain evidence="11 12">CSC1P2</strain>
    </source>
</reference>
<dbReference type="SUPFAM" id="SSF158472">
    <property type="entry name" value="HAMP domain-like"/>
    <property type="match status" value="1"/>
</dbReference>
<keyword evidence="6" id="KW-0175">Coiled coil</keyword>
<evidence type="ECO:0000313" key="11">
    <source>
        <dbReference type="EMBL" id="PKR55960.1"/>
    </source>
</evidence>
<feature type="domain" description="HAMP" evidence="10">
    <location>
        <begin position="225"/>
        <end position="278"/>
    </location>
</feature>
<dbReference type="GO" id="GO:0007165">
    <property type="term" value="P:signal transduction"/>
    <property type="evidence" value="ECO:0007669"/>
    <property type="project" value="UniProtKB-KW"/>
</dbReference>
<feature type="domain" description="T-SNARE coiled-coil homology" evidence="9">
    <location>
        <begin position="471"/>
        <end position="533"/>
    </location>
</feature>
<evidence type="ECO:0000259" key="10">
    <source>
        <dbReference type="PROSITE" id="PS50885"/>
    </source>
</evidence>
<feature type="coiled-coil region" evidence="6">
    <location>
        <begin position="89"/>
        <end position="116"/>
    </location>
</feature>
<keyword evidence="3 5" id="KW-0807">Transducer</keyword>
<keyword evidence="7" id="KW-0472">Membrane</keyword>
<dbReference type="Proteomes" id="UP000233597">
    <property type="component" value="Unassembled WGS sequence"/>
</dbReference>
<keyword evidence="7" id="KW-1133">Transmembrane helix</keyword>
<feature type="coiled-coil region" evidence="6">
    <location>
        <begin position="274"/>
        <end position="308"/>
    </location>
</feature>
<keyword evidence="2" id="KW-1003">Cell membrane</keyword>
<evidence type="ECO:0000313" key="12">
    <source>
        <dbReference type="Proteomes" id="UP000233597"/>
    </source>
</evidence>
<evidence type="ECO:0000256" key="4">
    <source>
        <dbReference type="ARBA" id="ARBA00029447"/>
    </source>
</evidence>
<dbReference type="InterPro" id="IPR003660">
    <property type="entry name" value="HAMP_dom"/>
</dbReference>
<dbReference type="Pfam" id="PF00672">
    <property type="entry name" value="HAMP"/>
    <property type="match status" value="1"/>
</dbReference>
<dbReference type="InterPro" id="IPR004089">
    <property type="entry name" value="MCPsignal_dom"/>
</dbReference>
<dbReference type="SMART" id="SM00304">
    <property type="entry name" value="HAMP"/>
    <property type="match status" value="2"/>
</dbReference>
<name>A0A2N3KZQ5_9PROT</name>
<evidence type="ECO:0000259" key="9">
    <source>
        <dbReference type="PROSITE" id="PS50192"/>
    </source>
</evidence>
<feature type="domain" description="Methyl-accepting transducer" evidence="8">
    <location>
        <begin position="294"/>
        <end position="541"/>
    </location>
</feature>
<comment type="similarity">
    <text evidence="4">Belongs to the methyl-accepting chemotaxis (MCP) protein family.</text>
</comment>
<sequence>MKLRLSGQIALSNAIIVVMLVAVAVGIGFVDLDARRTTSEAVEVASVTTNDIPVLIHSISDARYNVIQVQQWLSDISATRGQDGLDDGFDMAEEAAQALKKDLDAARAIATRLNQQKIVDALSAVEAAFPSYYAQGKEMAKAYIAGGSEQGNKIMGSFDAEAEKMSEALAAMVRETQAFSSSTEDHLTNKLTELDASITKVFYLTTGVTIAAVVVCGLIALFMHRRIGVPLTGMVGNLRKLSEGNYEVVVPQTDRTDEIGDLGRVLEVFRETGLQADRMRKQQEQERLNAEKNRRDALLAMAEKVETETGRVVETISQQSGNLASAASRMSKSADTVQANAQSVSSASHQALATVEAVAGAGEELNSSLVEINTQIDHANRISAEAVSASNETESTIARLSETVNGISEVVELISGIAAQTNLLALNATIEAARAGEAGKGFAVVAQEVKNLATQTGRSTDEITRQIGEIQAVTETAVHAVAQIAEKIRDIDMISTAIAAAVEEQSAATSEIARNVNDSAAASREVSGRIGEVSNEAAITGDLAAEVGQLSDQVAHAVRDLRKVLVDVVRTSTSDVDRRGAPRAQVSIKTRAKVHGNGFDAEILNISEGGALIKSSSKLAQGMMIELEVPAIAGALPGRVCAVNDGEASIEFNIGESVRATLQKFVSRHL</sequence>
<dbReference type="PROSITE" id="PS50192">
    <property type="entry name" value="T_SNARE"/>
    <property type="match status" value="1"/>
</dbReference>
<organism evidence="11 12">
    <name type="scientific">Thalassospira marina</name>
    <dbReference type="NCBI Taxonomy" id="2048283"/>
    <lineage>
        <taxon>Bacteria</taxon>
        <taxon>Pseudomonadati</taxon>
        <taxon>Pseudomonadota</taxon>
        <taxon>Alphaproteobacteria</taxon>
        <taxon>Rhodospirillales</taxon>
        <taxon>Thalassospiraceae</taxon>
        <taxon>Thalassospira</taxon>
    </lineage>
</organism>
<comment type="subcellular location">
    <subcellularLocation>
        <location evidence="1">Cell inner membrane</location>
        <topology evidence="1">Multi-pass membrane protein</topology>
    </subcellularLocation>
</comment>
<dbReference type="CDD" id="cd06225">
    <property type="entry name" value="HAMP"/>
    <property type="match status" value="1"/>
</dbReference>
<feature type="transmembrane region" description="Helical" evidence="7">
    <location>
        <begin position="201"/>
        <end position="222"/>
    </location>
</feature>
<evidence type="ECO:0000259" key="8">
    <source>
        <dbReference type="PROSITE" id="PS50111"/>
    </source>
</evidence>
<feature type="transmembrane region" description="Helical" evidence="7">
    <location>
        <begin position="9"/>
        <end position="30"/>
    </location>
</feature>
<evidence type="ECO:0000256" key="3">
    <source>
        <dbReference type="ARBA" id="ARBA00023224"/>
    </source>
</evidence>
<proteinExistence type="inferred from homology"/>
<dbReference type="EMBL" id="NWTK01000001">
    <property type="protein sequence ID" value="PKR55960.1"/>
    <property type="molecule type" value="Genomic_DNA"/>
</dbReference>